<evidence type="ECO:0000313" key="1">
    <source>
        <dbReference type="EMBL" id="CCU56349.1"/>
    </source>
</evidence>
<keyword evidence="2" id="KW-1185">Reference proteome</keyword>
<dbReference type="OrthoDB" id="876at10240"/>
<dbReference type="GeneID" id="15613773"/>
<accession>A0A916NYJ7</accession>
<dbReference type="Proteomes" id="UP000792671">
    <property type="component" value="Genome"/>
</dbReference>
<sequence>MDKFLKIIIKNNIVDIENIKYPCLSNIVEIKDILLDKLKECPPNDIYYLLSVGYLDNLPSKEINLLDENCMYIGLCENCDEDSDLFNLEINEENNTQLYLEQILLNRKYKYPILYSDLFCKNCCSELFIEDPTLYY</sequence>
<dbReference type="KEGG" id="vg:15613773"/>
<name>A0A916NYJ7_9POXV</name>
<evidence type="ECO:0000313" key="2">
    <source>
        <dbReference type="Proteomes" id="UP000792671"/>
    </source>
</evidence>
<dbReference type="EMBL" id="HF679134">
    <property type="protein sequence ID" value="CCU56349.1"/>
    <property type="molecule type" value="Genomic_DNA"/>
</dbReference>
<proteinExistence type="predicted"/>
<gene>
    <name evidence="1" type="ORF">MYSEV_151</name>
</gene>
<organism evidence="1 2">
    <name type="scientific">Mythimna separata entomopoxvirus 'L'</name>
    <dbReference type="NCBI Taxonomy" id="1293572"/>
    <lineage>
        <taxon>Viruses</taxon>
        <taxon>Varidnaviria</taxon>
        <taxon>Bamfordvirae</taxon>
        <taxon>Nucleocytoviricota</taxon>
        <taxon>Pokkesviricetes</taxon>
        <taxon>Chitovirales</taxon>
        <taxon>Poxviridae</taxon>
        <taxon>Entomopoxvirinae</taxon>
        <taxon>Betaentomopoxvirus</taxon>
        <taxon>Betaentomopoxvirus mseparata</taxon>
        <taxon>Mythimna separata entomopoxvirus</taxon>
    </lineage>
</organism>
<reference evidence="1 2" key="1">
    <citation type="journal article" date="2013" name="J. Virol.">
        <title>New Insights into the Evolution of Entomopoxvirinae from the Complete Genome Sequences of Four Entomopoxviruses Infecting Adoxophyes honmai, Choristoneura biennis, Choristoneura rosaceana, and Mythimna separata.</title>
        <authorList>
            <person name="Theze J."/>
            <person name="Takatsuka J."/>
            <person name="Li Z."/>
            <person name="Gallais J."/>
            <person name="Doucet D."/>
            <person name="Arif B."/>
            <person name="Nakai M."/>
            <person name="Herniou E.A."/>
        </authorList>
    </citation>
    <scope>NUCLEOTIDE SEQUENCE [LARGE SCALE GENOMIC DNA]</scope>
</reference>
<protein>
    <submittedName>
        <fullName evidence="1">Uncharacterized protein</fullName>
    </submittedName>
</protein>
<dbReference type="RefSeq" id="YP_008003668.1">
    <property type="nucleotide sequence ID" value="NC_021246.1"/>
</dbReference>